<dbReference type="SUPFAM" id="SSF52540">
    <property type="entry name" value="P-loop containing nucleoside triphosphate hydrolases"/>
    <property type="match status" value="2"/>
</dbReference>
<evidence type="ECO:0000256" key="10">
    <source>
        <dbReference type="ARBA" id="ARBA00023180"/>
    </source>
</evidence>
<dbReference type="InterPro" id="IPR011527">
    <property type="entry name" value="ABC1_TM_dom"/>
</dbReference>
<dbReference type="Pfam" id="PF00005">
    <property type="entry name" value="ABC_tran"/>
    <property type="match status" value="2"/>
</dbReference>
<keyword evidence="16" id="KW-1185">Reference proteome</keyword>
<evidence type="ECO:0000256" key="7">
    <source>
        <dbReference type="ARBA" id="ARBA00022840"/>
    </source>
</evidence>
<dbReference type="FunFam" id="1.20.1560.10:FF:000009">
    <property type="entry name" value="ABC transporter B family member 1"/>
    <property type="match status" value="1"/>
</dbReference>
<evidence type="ECO:0000259" key="13">
    <source>
        <dbReference type="PROSITE" id="PS50893"/>
    </source>
</evidence>
<reference evidence="15 16" key="1">
    <citation type="journal article" date="2024" name="Nat. Commun.">
        <title>Phylogenomics reveals the evolutionary origins of lichenization in chlorophyte algae.</title>
        <authorList>
            <person name="Puginier C."/>
            <person name="Libourel C."/>
            <person name="Otte J."/>
            <person name="Skaloud P."/>
            <person name="Haon M."/>
            <person name="Grisel S."/>
            <person name="Petersen M."/>
            <person name="Berrin J.G."/>
            <person name="Delaux P.M."/>
            <person name="Dal Grande F."/>
            <person name="Keller J."/>
        </authorList>
    </citation>
    <scope>NUCLEOTIDE SEQUENCE [LARGE SCALE GENOMIC DNA]</scope>
    <source>
        <strain evidence="15 16">SAG 2145</strain>
    </source>
</reference>
<evidence type="ECO:0000313" key="15">
    <source>
        <dbReference type="EMBL" id="KAK9838976.1"/>
    </source>
</evidence>
<feature type="domain" description="ABC transmembrane type-1" evidence="14">
    <location>
        <begin position="88"/>
        <end position="368"/>
    </location>
</feature>
<dbReference type="SMART" id="SM00382">
    <property type="entry name" value="AAA"/>
    <property type="match status" value="2"/>
</dbReference>
<feature type="domain" description="ABC transporter" evidence="13">
    <location>
        <begin position="368"/>
        <end position="602"/>
    </location>
</feature>
<feature type="domain" description="ABC transmembrane type-1" evidence="14">
    <location>
        <begin position="836"/>
        <end position="1123"/>
    </location>
</feature>
<protein>
    <submittedName>
        <fullName evidence="15">Uncharacterized protein</fullName>
    </submittedName>
</protein>
<feature type="transmembrane region" description="Helical" evidence="12">
    <location>
        <begin position="132"/>
        <end position="153"/>
    </location>
</feature>
<evidence type="ECO:0000256" key="9">
    <source>
        <dbReference type="ARBA" id="ARBA00023136"/>
    </source>
</evidence>
<evidence type="ECO:0000256" key="4">
    <source>
        <dbReference type="ARBA" id="ARBA00022692"/>
    </source>
</evidence>
<feature type="region of interest" description="Disordered" evidence="11">
    <location>
        <begin position="1"/>
        <end position="64"/>
    </location>
</feature>
<evidence type="ECO:0000256" key="6">
    <source>
        <dbReference type="ARBA" id="ARBA00022741"/>
    </source>
</evidence>
<evidence type="ECO:0000259" key="14">
    <source>
        <dbReference type="PROSITE" id="PS50929"/>
    </source>
</evidence>
<evidence type="ECO:0000256" key="1">
    <source>
        <dbReference type="ARBA" id="ARBA00004651"/>
    </source>
</evidence>
<dbReference type="FunFam" id="3.40.50.300:FF:000066">
    <property type="entry name" value="ABC transporter B family member 1"/>
    <property type="match status" value="1"/>
</dbReference>
<name>A0AAW1S0X3_9CHLO</name>
<keyword evidence="6" id="KW-0547">Nucleotide-binding</keyword>
<keyword evidence="9 12" id="KW-0472">Membrane</keyword>
<dbReference type="InterPro" id="IPR027417">
    <property type="entry name" value="P-loop_NTPase"/>
</dbReference>
<dbReference type="PANTHER" id="PTHR43394">
    <property type="entry name" value="ATP-DEPENDENT PERMEASE MDL1, MITOCHONDRIAL"/>
    <property type="match status" value="1"/>
</dbReference>
<dbReference type="PANTHER" id="PTHR43394:SF18">
    <property type="entry name" value="ABC TRANSPORTER B FAMILY MEMBER 11-LIKE"/>
    <property type="match status" value="1"/>
</dbReference>
<keyword evidence="4 12" id="KW-0812">Transmembrane</keyword>
<dbReference type="InterPro" id="IPR039421">
    <property type="entry name" value="Type_1_exporter"/>
</dbReference>
<evidence type="ECO:0000313" key="16">
    <source>
        <dbReference type="Proteomes" id="UP001438707"/>
    </source>
</evidence>
<feature type="transmembrane region" description="Helical" evidence="12">
    <location>
        <begin position="956"/>
        <end position="976"/>
    </location>
</feature>
<dbReference type="InterPro" id="IPR003593">
    <property type="entry name" value="AAA+_ATPase"/>
</dbReference>
<dbReference type="Pfam" id="PF00664">
    <property type="entry name" value="ABC_membrane"/>
    <property type="match status" value="2"/>
</dbReference>
<dbReference type="GO" id="GO:0005524">
    <property type="term" value="F:ATP binding"/>
    <property type="evidence" value="ECO:0007669"/>
    <property type="project" value="UniProtKB-KW"/>
</dbReference>
<comment type="caution">
    <text evidence="15">The sequence shown here is derived from an EMBL/GenBank/DDBJ whole genome shotgun (WGS) entry which is preliminary data.</text>
</comment>
<keyword evidence="3" id="KW-0813">Transport</keyword>
<dbReference type="CDD" id="cd18578">
    <property type="entry name" value="ABC_6TM_Pgp_ABCB1_D2_like"/>
    <property type="match status" value="1"/>
</dbReference>
<evidence type="ECO:0000256" key="12">
    <source>
        <dbReference type="SAM" id="Phobius"/>
    </source>
</evidence>
<gene>
    <name evidence="15" type="ORF">WJX74_007064</name>
</gene>
<dbReference type="GO" id="GO:0090374">
    <property type="term" value="P:oligopeptide export from mitochondrion"/>
    <property type="evidence" value="ECO:0007669"/>
    <property type="project" value="TreeGrafter"/>
</dbReference>
<feature type="transmembrane region" description="Helical" evidence="12">
    <location>
        <begin position="1063"/>
        <end position="1084"/>
    </location>
</feature>
<dbReference type="PROSITE" id="PS50929">
    <property type="entry name" value="ABC_TM1F"/>
    <property type="match status" value="2"/>
</dbReference>
<dbReference type="GO" id="GO:0005886">
    <property type="term" value="C:plasma membrane"/>
    <property type="evidence" value="ECO:0007669"/>
    <property type="project" value="UniProtKB-SubCell"/>
</dbReference>
<dbReference type="GO" id="GO:0015421">
    <property type="term" value="F:ABC-type oligopeptide transporter activity"/>
    <property type="evidence" value="ECO:0007669"/>
    <property type="project" value="TreeGrafter"/>
</dbReference>
<dbReference type="InterPro" id="IPR036640">
    <property type="entry name" value="ABC1_TM_sf"/>
</dbReference>
<accession>A0AAW1S0X3</accession>
<organism evidence="15 16">
    <name type="scientific">Apatococcus lobatus</name>
    <dbReference type="NCBI Taxonomy" id="904363"/>
    <lineage>
        <taxon>Eukaryota</taxon>
        <taxon>Viridiplantae</taxon>
        <taxon>Chlorophyta</taxon>
        <taxon>core chlorophytes</taxon>
        <taxon>Trebouxiophyceae</taxon>
        <taxon>Chlorellales</taxon>
        <taxon>Chlorellaceae</taxon>
        <taxon>Apatococcus</taxon>
    </lineage>
</organism>
<dbReference type="Gene3D" id="1.20.1560.10">
    <property type="entry name" value="ABC transporter type 1, transmembrane domain"/>
    <property type="match status" value="4"/>
</dbReference>
<feature type="transmembrane region" description="Helical" evidence="12">
    <location>
        <begin position="876"/>
        <end position="903"/>
    </location>
</feature>
<evidence type="ECO:0000256" key="2">
    <source>
        <dbReference type="ARBA" id="ARBA00007577"/>
    </source>
</evidence>
<feature type="compositionally biased region" description="Basic and acidic residues" evidence="11">
    <location>
        <begin position="799"/>
        <end position="813"/>
    </location>
</feature>
<feature type="transmembrane region" description="Helical" evidence="12">
    <location>
        <begin position="982"/>
        <end position="1003"/>
    </location>
</feature>
<dbReference type="InterPro" id="IPR017871">
    <property type="entry name" value="ABC_transporter-like_CS"/>
</dbReference>
<feature type="transmembrane region" description="Helical" evidence="12">
    <location>
        <begin position="83"/>
        <end position="107"/>
    </location>
</feature>
<dbReference type="GO" id="GO:0010329">
    <property type="term" value="F:auxin efflux transmembrane transporter activity"/>
    <property type="evidence" value="ECO:0007669"/>
    <property type="project" value="UniProtKB-ARBA"/>
</dbReference>
<dbReference type="PROSITE" id="PS50893">
    <property type="entry name" value="ABC_TRANSPORTER_2"/>
    <property type="match status" value="2"/>
</dbReference>
<feature type="transmembrane region" description="Helical" evidence="12">
    <location>
        <begin position="344"/>
        <end position="362"/>
    </location>
</feature>
<feature type="transmembrane region" description="Helical" evidence="12">
    <location>
        <begin position="232"/>
        <end position="252"/>
    </location>
</feature>
<dbReference type="GO" id="GO:0010328">
    <property type="term" value="F:auxin influx transmembrane transporter activity"/>
    <property type="evidence" value="ECO:0007669"/>
    <property type="project" value="UniProtKB-ARBA"/>
</dbReference>
<dbReference type="EMBL" id="JALJOS010000005">
    <property type="protein sequence ID" value="KAK9838976.1"/>
    <property type="molecule type" value="Genomic_DNA"/>
</dbReference>
<dbReference type="Gene3D" id="3.40.50.300">
    <property type="entry name" value="P-loop containing nucleotide triphosphate hydrolases"/>
    <property type="match status" value="3"/>
</dbReference>
<dbReference type="CDD" id="cd18577">
    <property type="entry name" value="ABC_6TM_Pgp_ABCB1_D1_like"/>
    <property type="match status" value="1"/>
</dbReference>
<keyword evidence="7" id="KW-0067">ATP-binding</keyword>
<dbReference type="GO" id="GO:0005743">
    <property type="term" value="C:mitochondrial inner membrane"/>
    <property type="evidence" value="ECO:0007669"/>
    <property type="project" value="TreeGrafter"/>
</dbReference>
<sequence length="1404" mass="150354">MSQPGTLPVPTPGVPTGQQTARLAALDADGEQASETLPPESLLPGSGAEKVAVPQPTGPELPGTDSKPCSYLSLFRYADQLDICCVTVGSIGAACSGAALPVFAYLFGKIVNNIGGLAGANLISNVNQTVLYFVYLAIATFVASYLEMALWMLTGLRQTVRIRQRYLTSALQQEISFFDTQATTGDLLQGLNELSNTIQSGIGEKAGNTIHHLATFAAGFAIAFSQGWDMTLVLLAVTPLLAVVGTAVAVVLGRMDTRANTAYARANGIVQESLANVRTVVAFNGQEQTVRRYLDALTMPVRVGVKSGFLNGVTVGATNFAFLGAYALALWYGGLRIRDGAYNGGKVLSVLLSALLGGFALGQAAPNFQGVDFAYPTRPDVMVAQDLNIVVPAGHTVALVGESGSGKSTAVSLTQRFYDPIRGQVLLDGRDVRGVPIGWLRSQLALVSQEPALFACTIRENIMYGNPAATMEDMERAARDANAHNFISELPKGYETLVGEKGAAISGGQKQRIAIARAIVRNPRLLLLDEATAALDARSERIVQGALERLMQGRTTLLVAHRLSTVIGASKIFVMSKGKVIESGRHVDLMSKQNGAYATLMRLQQSLPEPDSVEMRNTNLDTDTTLYMGQDPSTVPARRHDGHGNGDNDSHVDTASTISMDDTLSINTTNVFDTDAGLLGTGAVRPAGMQPHTTPDINDTAADLHDTATADAIRTVDLNDGALTTADVTELRNGHVVIERDDSAEGMPIKKKKGFFGGGKVKKDSPGERAVQEPKKKSKKKKGKKQSQKGEEEEVEEEDGKKIGKANDSKADDEPPATASFPRLLGYNRKEWRSAIGGCLASAGLGAVAPVFALAMATIVAVFYTTDFSYMKSTIALWAGIYAVIGFASFCLSIFQQGLFTLMGQKLTRRMRKLMFAAALNQEIGWFDREENQSGALASRLAVDTSRIRGAVGDQLGLLFQNLVTLIAAYIIAFIASWKMTLVITATVPIIALAGFFQAKFMLGSNTKAEKVFDQANQMAAEAFINIRIIAAFMLEIRISDLYQKLLSGPSKDALKQALASGAGYAVGQGVIFLVYAISFWYGGQLVGQGDISFEQMLKVFFAITLAAVGFSQAQIAFPDITKASSAIGKVFTTIDRIPKIRDAPDVKELKELVGHISLRNVSFSYPQRREVLVLKEFNLEAPAGRTLALVGPSGNGKSTIVSLIERFYEPLSGQVMVDGIDIKSLPLRWWRSHIGLVSQEPILFGGTIYENLTFGAHNVDPEKIVAACELANAMIFIRSAPDGLDTKIGEGGGIQLSGGQKQRIAIARAVLRDPKVMLLDEATSALDAVSEQAVQQALNRVSKSRTTITIAHRLSTIWDSDSIAVIQSGCVLEQGTHQELSQIPGGAYNSLLMSQQAGFALEK</sequence>
<feature type="compositionally biased region" description="Basic residues" evidence="11">
    <location>
        <begin position="776"/>
        <end position="787"/>
    </location>
</feature>
<evidence type="ECO:0000256" key="8">
    <source>
        <dbReference type="ARBA" id="ARBA00022989"/>
    </source>
</evidence>
<feature type="transmembrane region" description="Helical" evidence="12">
    <location>
        <begin position="309"/>
        <end position="332"/>
    </location>
</feature>
<dbReference type="InterPro" id="IPR003439">
    <property type="entry name" value="ABC_transporter-like_ATP-bd"/>
</dbReference>
<feature type="region of interest" description="Disordered" evidence="11">
    <location>
        <begin position="748"/>
        <end position="821"/>
    </location>
</feature>
<feature type="transmembrane region" description="Helical" evidence="12">
    <location>
        <begin position="1023"/>
        <end position="1043"/>
    </location>
</feature>
<evidence type="ECO:0000256" key="3">
    <source>
        <dbReference type="ARBA" id="ARBA00022448"/>
    </source>
</evidence>
<comment type="similarity">
    <text evidence="2">Belongs to the ABC transporter superfamily. ABCB family. Multidrug resistance exporter (TC 3.A.1.201) subfamily.</text>
</comment>
<evidence type="ECO:0000256" key="5">
    <source>
        <dbReference type="ARBA" id="ARBA00022737"/>
    </source>
</evidence>
<keyword evidence="10" id="KW-0325">Glycoprotein</keyword>
<evidence type="ECO:0000256" key="11">
    <source>
        <dbReference type="SAM" id="MobiDB-lite"/>
    </source>
</evidence>
<dbReference type="CDD" id="cd03249">
    <property type="entry name" value="ABC_MTABC3_MDL1_MDL2"/>
    <property type="match status" value="2"/>
</dbReference>
<feature type="domain" description="ABC transporter" evidence="13">
    <location>
        <begin position="1157"/>
        <end position="1394"/>
    </location>
</feature>
<feature type="transmembrane region" description="Helical" evidence="12">
    <location>
        <begin position="1096"/>
        <end position="1118"/>
    </location>
</feature>
<keyword evidence="8 12" id="KW-1133">Transmembrane helix</keyword>
<dbReference type="PROSITE" id="PS00211">
    <property type="entry name" value="ABC_TRANSPORTER_1"/>
    <property type="match status" value="2"/>
</dbReference>
<comment type="subcellular location">
    <subcellularLocation>
        <location evidence="1">Cell membrane</location>
        <topology evidence="1">Multi-pass membrane protein</topology>
    </subcellularLocation>
</comment>
<dbReference type="SUPFAM" id="SSF90123">
    <property type="entry name" value="ABC transporter transmembrane region"/>
    <property type="match status" value="2"/>
</dbReference>
<feature type="transmembrane region" description="Helical" evidence="12">
    <location>
        <begin position="839"/>
        <end position="864"/>
    </location>
</feature>
<feature type="compositionally biased region" description="Basic and acidic residues" evidence="11">
    <location>
        <begin position="761"/>
        <end position="775"/>
    </location>
</feature>
<dbReference type="GO" id="GO:0016887">
    <property type="term" value="F:ATP hydrolysis activity"/>
    <property type="evidence" value="ECO:0007669"/>
    <property type="project" value="InterPro"/>
</dbReference>
<keyword evidence="5" id="KW-0677">Repeat</keyword>
<proteinExistence type="inferred from homology"/>
<dbReference type="FunFam" id="3.40.50.300:FF:000251">
    <property type="entry name" value="ABC transporter B family member 19"/>
    <property type="match status" value="1"/>
</dbReference>
<dbReference type="Proteomes" id="UP001438707">
    <property type="component" value="Unassembled WGS sequence"/>
</dbReference>